<reference evidence="1 2" key="1">
    <citation type="journal article" date="2023" name="Chemosphere">
        <title>Whole genome analysis of Flavobacterium aziz-sancarii sp. nov., isolated from Ardley Island (Antarctica), revealed a rich resistome and bioremediation potential.</title>
        <authorList>
            <person name="Otur C."/>
            <person name="Okay S."/>
            <person name="Kurt-Kizildogan A."/>
        </authorList>
    </citation>
    <scope>NUCLEOTIDE SEQUENCE [LARGE SCALE GENOMIC DNA]</scope>
    <source>
        <strain evidence="1 2">AC</strain>
    </source>
</reference>
<evidence type="ECO:0000313" key="1">
    <source>
        <dbReference type="EMBL" id="MDA6070030.1"/>
    </source>
</evidence>
<organism evidence="1 2">
    <name type="scientific">Flavobacterium azizsancarii</name>
    <dbReference type="NCBI Taxonomy" id="2961580"/>
    <lineage>
        <taxon>Bacteria</taxon>
        <taxon>Pseudomonadati</taxon>
        <taxon>Bacteroidota</taxon>
        <taxon>Flavobacteriia</taxon>
        <taxon>Flavobacteriales</taxon>
        <taxon>Flavobacteriaceae</taxon>
        <taxon>Flavobacterium</taxon>
    </lineage>
</organism>
<proteinExistence type="predicted"/>
<protein>
    <submittedName>
        <fullName evidence="1">Uncharacterized protein</fullName>
    </submittedName>
</protein>
<dbReference type="EMBL" id="JAMZNK010000013">
    <property type="protein sequence ID" value="MDA6070030.1"/>
    <property type="molecule type" value="Genomic_DNA"/>
</dbReference>
<comment type="caution">
    <text evidence="1">The sequence shown here is derived from an EMBL/GenBank/DDBJ whole genome shotgun (WGS) entry which is preliminary data.</text>
</comment>
<name>A0ABT4WD10_9FLAO</name>
<dbReference type="RefSeq" id="WP_271335842.1">
    <property type="nucleotide sequence ID" value="NZ_JAMZNK010000013.1"/>
</dbReference>
<sequence length="151" mass="17183">MKNNFTLGIIVFLIGIMTSCKSENQDFKLYSCEFDQFQYNDSLNYSKWIDNKEDALKTKLNFGSALDKRNLDSLYKETAQFLFIVGGGGIYVDIGDCTPKIKNDTLLIKYKVDFTTGAVGEAAATFACLEINKQKYPNYKNMKVIYVNQDL</sequence>
<keyword evidence="2" id="KW-1185">Reference proteome</keyword>
<accession>A0ABT4WD10</accession>
<dbReference type="Proteomes" id="UP001212170">
    <property type="component" value="Unassembled WGS sequence"/>
</dbReference>
<gene>
    <name evidence="1" type="ORF">NJT12_10415</name>
</gene>
<dbReference type="PROSITE" id="PS51257">
    <property type="entry name" value="PROKAR_LIPOPROTEIN"/>
    <property type="match status" value="1"/>
</dbReference>
<evidence type="ECO:0000313" key="2">
    <source>
        <dbReference type="Proteomes" id="UP001212170"/>
    </source>
</evidence>